<dbReference type="GO" id="GO:0052843">
    <property type="term" value="F:inositol-1-diphosphate-2,3,4,5,6-pentakisphosphate diphosphatase activity"/>
    <property type="evidence" value="ECO:0007669"/>
    <property type="project" value="UniProtKB-ARBA"/>
</dbReference>
<evidence type="ECO:0000256" key="1">
    <source>
        <dbReference type="ARBA" id="ARBA00004245"/>
    </source>
</evidence>
<dbReference type="Gene3D" id="3.30.470.20">
    <property type="entry name" value="ATP-grasp fold, B domain"/>
    <property type="match status" value="1"/>
</dbReference>
<feature type="compositionally biased region" description="Low complexity" evidence="15">
    <location>
        <begin position="96"/>
        <end position="108"/>
    </location>
</feature>
<evidence type="ECO:0000256" key="6">
    <source>
        <dbReference type="ARBA" id="ARBA00022679"/>
    </source>
</evidence>
<comment type="similarity">
    <text evidence="2 14">Belongs to the histidine acid phosphatase family. VIP1 subfamily.</text>
</comment>
<evidence type="ECO:0000259" key="17">
    <source>
        <dbReference type="Pfam" id="PF18086"/>
    </source>
</evidence>
<dbReference type="InterPro" id="IPR037446">
    <property type="entry name" value="His_Pase_VIP1"/>
</dbReference>
<dbReference type="InterPro" id="IPR000560">
    <property type="entry name" value="His_Pase_clade-2"/>
</dbReference>
<dbReference type="InterPro" id="IPR040557">
    <property type="entry name" value="VIP1_N"/>
</dbReference>
<keyword evidence="6 14" id="KW-0808">Transferase</keyword>
<keyword evidence="5" id="KW-0597">Phosphoprotein</keyword>
<keyword evidence="8 14" id="KW-0418">Kinase</keyword>
<dbReference type="PANTHER" id="PTHR12750">
    <property type="entry name" value="DIPHOSPHOINOSITOL PENTAKISPHOSPHATE KINASE"/>
    <property type="match status" value="1"/>
</dbReference>
<dbReference type="GO" id="GO:0032958">
    <property type="term" value="P:inositol phosphate biosynthetic process"/>
    <property type="evidence" value="ECO:0007669"/>
    <property type="project" value="TreeGrafter"/>
</dbReference>
<evidence type="ECO:0000313" key="19">
    <source>
        <dbReference type="Proteomes" id="UP001276659"/>
    </source>
</evidence>
<keyword evidence="19" id="KW-1185">Reference proteome</keyword>
<dbReference type="EMBL" id="JASNWA010000008">
    <property type="protein sequence ID" value="KAK3171754.1"/>
    <property type="molecule type" value="Genomic_DNA"/>
</dbReference>
<comment type="catalytic activity">
    <reaction evidence="11">
        <text>5-diphospho-1D-myo-inositol 1,2,3,4,6-pentakisphosphate + ATP + H(+) = 1,5-bis(diphospho)-1D-myo-inositol 2,3,4,6-tetrakisphosphate + ADP</text>
        <dbReference type="Rhea" id="RHEA:10276"/>
        <dbReference type="ChEBI" id="CHEBI:15378"/>
        <dbReference type="ChEBI" id="CHEBI:30616"/>
        <dbReference type="ChEBI" id="CHEBI:58628"/>
        <dbReference type="ChEBI" id="CHEBI:77983"/>
        <dbReference type="ChEBI" id="CHEBI:456216"/>
        <dbReference type="EC" id="2.7.4.24"/>
    </reaction>
    <physiologicalReaction direction="left-to-right" evidence="11">
        <dbReference type="Rhea" id="RHEA:10277"/>
    </physiologicalReaction>
</comment>
<dbReference type="GO" id="GO:0005524">
    <property type="term" value="F:ATP binding"/>
    <property type="evidence" value="ECO:0007669"/>
    <property type="project" value="UniProtKB-KW"/>
</dbReference>
<keyword evidence="9 14" id="KW-0067">ATP-binding</keyword>
<feature type="region of interest" description="Disordered" evidence="15">
    <location>
        <begin position="167"/>
        <end position="225"/>
    </location>
</feature>
<feature type="region of interest" description="Disordered" evidence="15">
    <location>
        <begin position="1"/>
        <end position="74"/>
    </location>
</feature>
<dbReference type="Gene3D" id="3.40.50.11950">
    <property type="match status" value="1"/>
</dbReference>
<comment type="subcellular location">
    <subcellularLocation>
        <location evidence="1 14">Cytoplasm</location>
        <location evidence="1 14">Cytoskeleton</location>
    </subcellularLocation>
</comment>
<evidence type="ECO:0000256" key="4">
    <source>
        <dbReference type="ARBA" id="ARBA00022490"/>
    </source>
</evidence>
<keyword evidence="10" id="KW-0206">Cytoskeleton</keyword>
<comment type="function">
    <text evidence="14">Bifunctional inositol kinase that acts in concert with the IP6K kinases to synthesize the diphosphate group-containing inositol pyrophosphates diphosphoinositol pentakisphosphate, PP-InsP5, and bis-diphosphoinositol tetrakisphosphate, (PP)2-InsP4. PP-InsP5 and (PP)2-InsP4, also respectively called InsP7 and InsP8, may regulate a variety of cellular processes, including apoptosis, vesicle trafficking, cytoskeletal dynamics, and exocytosis. Phosphorylates inositol hexakisphosphate (InsP6).</text>
</comment>
<feature type="compositionally biased region" description="Polar residues" evidence="15">
    <location>
        <begin position="686"/>
        <end position="708"/>
    </location>
</feature>
<dbReference type="GO" id="GO:0005829">
    <property type="term" value="C:cytosol"/>
    <property type="evidence" value="ECO:0007669"/>
    <property type="project" value="TreeGrafter"/>
</dbReference>
<evidence type="ECO:0000256" key="15">
    <source>
        <dbReference type="SAM" id="MobiDB-lite"/>
    </source>
</evidence>
<feature type="region of interest" description="Disordered" evidence="15">
    <location>
        <begin position="1126"/>
        <end position="1171"/>
    </location>
</feature>
<evidence type="ECO:0000256" key="9">
    <source>
        <dbReference type="ARBA" id="ARBA00022840"/>
    </source>
</evidence>
<dbReference type="SUPFAM" id="SSF53254">
    <property type="entry name" value="Phosphoglycerate mutase-like"/>
    <property type="match status" value="1"/>
</dbReference>
<feature type="region of interest" description="Disordered" evidence="15">
    <location>
        <begin position="620"/>
        <end position="711"/>
    </location>
</feature>
<feature type="compositionally biased region" description="Polar residues" evidence="15">
    <location>
        <begin position="109"/>
        <end position="121"/>
    </location>
</feature>
<dbReference type="FunFam" id="3.30.470.20:FF:000036">
    <property type="entry name" value="Inositol hexakisphosphate and diphosphoinositol-pentakisphosphate kinase"/>
    <property type="match status" value="1"/>
</dbReference>
<dbReference type="Gene3D" id="3.40.50.1240">
    <property type="entry name" value="Phosphoglycerate mutase-like"/>
    <property type="match status" value="1"/>
</dbReference>
<reference evidence="18" key="1">
    <citation type="submission" date="2022-11" db="EMBL/GenBank/DDBJ databases">
        <title>Chromosomal genome sequence assembly and mating type (MAT) locus characterization of the leprose asexual lichenized fungus Lepraria neglecta (Nyl.) Erichsen.</title>
        <authorList>
            <person name="Allen J.L."/>
            <person name="Pfeffer B."/>
        </authorList>
    </citation>
    <scope>NUCLEOTIDE SEQUENCE</scope>
    <source>
        <strain evidence="18">Allen 5258</strain>
    </source>
</reference>
<feature type="region of interest" description="Disordered" evidence="15">
    <location>
        <begin position="823"/>
        <end position="858"/>
    </location>
</feature>
<feature type="compositionally biased region" description="Polar residues" evidence="15">
    <location>
        <begin position="634"/>
        <end position="660"/>
    </location>
</feature>
<dbReference type="GO" id="GO:0005856">
    <property type="term" value="C:cytoskeleton"/>
    <property type="evidence" value="ECO:0007669"/>
    <property type="project" value="UniProtKB-SubCell"/>
</dbReference>
<organism evidence="18 19">
    <name type="scientific">Lepraria neglecta</name>
    <dbReference type="NCBI Taxonomy" id="209136"/>
    <lineage>
        <taxon>Eukaryota</taxon>
        <taxon>Fungi</taxon>
        <taxon>Dikarya</taxon>
        <taxon>Ascomycota</taxon>
        <taxon>Pezizomycotina</taxon>
        <taxon>Lecanoromycetes</taxon>
        <taxon>OSLEUM clade</taxon>
        <taxon>Lecanoromycetidae</taxon>
        <taxon>Lecanorales</taxon>
        <taxon>Lecanorineae</taxon>
        <taxon>Stereocaulaceae</taxon>
        <taxon>Lepraria</taxon>
    </lineage>
</organism>
<evidence type="ECO:0000259" key="16">
    <source>
        <dbReference type="Pfam" id="PF08443"/>
    </source>
</evidence>
<dbReference type="InterPro" id="IPR013651">
    <property type="entry name" value="ATP-grasp_RimK-type"/>
</dbReference>
<feature type="compositionally biased region" description="Low complexity" evidence="15">
    <location>
        <begin position="202"/>
        <end position="221"/>
    </location>
</feature>
<feature type="region of interest" description="Disordered" evidence="15">
    <location>
        <begin position="1403"/>
        <end position="1427"/>
    </location>
</feature>
<evidence type="ECO:0000256" key="3">
    <source>
        <dbReference type="ARBA" id="ARBA00012893"/>
    </source>
</evidence>
<dbReference type="GO" id="GO:0006020">
    <property type="term" value="P:inositol metabolic process"/>
    <property type="evidence" value="ECO:0007669"/>
    <property type="project" value="TreeGrafter"/>
</dbReference>
<dbReference type="Pfam" id="PF18086">
    <property type="entry name" value="PPIP5K2_N"/>
    <property type="match status" value="1"/>
</dbReference>
<evidence type="ECO:0000256" key="14">
    <source>
        <dbReference type="RuleBase" id="RU365032"/>
    </source>
</evidence>
<evidence type="ECO:0000256" key="12">
    <source>
        <dbReference type="ARBA" id="ARBA00034629"/>
    </source>
</evidence>
<proteinExistence type="inferred from homology"/>
<sequence length="1427" mass="157070">MQNTMEVREMEGGMDGIEEGKVSGNTSGMEDLEKTTRTTSLPGSQSASASEQHSPSAFSDSALKPPTSNLNKPGDRLSFSSLYSLGSALYSGAANLTSAPPSAASSTAGSIKSGISEQPTPIATPLSPSLGAGKGEAASLATTATDPVSVIANSQPLHQVPVNALKEPQSGTSNAAAKHLDSWNSGPLARPSAPRRSRSRTQQRQSSGSNVTSSAASPSNSERTKSITVGRVGVCALDVKARSKASRNILTRLQANGEFDIVIFGDKVILDEEVENWPECDFLISFFSDGFPLNKAIAYQNLRKPFCINDLPMQKILWDRRICLRVLDSMGVPTPKRVEVNRDGGPILESPKLAEHVYAFSGVKLEGPEDGTGGGIPPTQEVRLVDDGDTLLVGGKILRKPFVEKPISGEDHNIHIYFPKDHQGGGGGRKLFRKIGNKSSEWDKNLIVPRAVTEKDSSYLYEQFLHVDNAEDIKAYTVGPKYCHAETRTSPVVDGLVRRNTHGKEIRYICNLTPEEQLMATKIANGFGQRICGFDMLRVGNQSFVIDVNGWSFVKDNNDYYDKCASILKEMFVNEKHKREGTTPAVTPIPEDVSEKNQVETNLPNRKNTVTASHRSALKNLMKSPSMSKLRGLNHSTHGIATPDTMSNTTPMSSPPTLQGAQKPIIPNLPLNSGDQLPPPALAAEQSAQPSPSVTSEPAETAPQPSSKHSWKLKGVVSVIRHADRTPKQKFKFTFHTQPFVELLKGHQEEVLLKGEAALNSVLDTVKVAMKQGIEDPEKLQLLRTSLARKGAWTGTKVQIKPMFRKRKPEEITKIGSLIESQIEESNNQQAPLSDQGLTEEPEDGSAPLSRPPTRSDSIAETTLSRFSAAENDLVIEKLQLIVKWGGEPTHSARYQSQDLGENMRNDLLLMNKEVLDDVRVFTTQIWAASFLNKKDVPESFITIRKDLLDDSNAAKDVMDKVKKKLKLLLRKGHKAPPQFAWPSNMPEPSDVVGKVAELMVFHRRVMRYNFKKLNSGAAASLSALNKTGEGGAPVAVPGSGGALAQAQAVSSIQARWCCGEDAELFKERWEKLFSEFCDSNKIDPSKISELYDTMKFDALHNRQFLEWVFTPDPNMPEEEIIEDLKPPADAPSKPRSSHSSTNLMKHRRKNSGGEKPVDKVAEINPSNPNLAQRMGMRRKSVMNPPSPQRVSEDSRESYFKLYRGTGQTKAKLDVRLEHLRELYKLAKVLFDFVCPQEYGISDEEKLEIGLLTSLPLLKEIVNDLEEVQASEDAKSFIYFTKESHIYTLVNCILEGGIKTKIERNAIPELDYLSHITFELYESEDKDADLFAYSIRITITPGCHTFDPLDVQLDSKHSIGCAPRRSLTTHMDWKEVIETLRARFHTVKLPKSFLAVNVSDSHASDSHKATSDDGTDADKASADNGMN</sequence>
<feature type="compositionally biased region" description="Polar residues" evidence="15">
    <location>
        <begin position="37"/>
        <end position="59"/>
    </location>
</feature>
<protein>
    <recommendedName>
        <fullName evidence="13 14">Inositol hexakisphosphate and diphosphoinositol-pentakisphosphate kinase</fullName>
        <ecNumber evidence="3 14">2.7.4.24</ecNumber>
    </recommendedName>
</protein>
<feature type="compositionally biased region" description="Polar residues" evidence="15">
    <location>
        <begin position="824"/>
        <end position="837"/>
    </location>
</feature>
<dbReference type="Proteomes" id="UP001276659">
    <property type="component" value="Unassembled WGS sequence"/>
</dbReference>
<comment type="catalytic activity">
    <reaction evidence="12">
        <text>1D-myo-inositol hexakisphosphate + ATP = 1-diphospho-1D-myo-inositol 2,3,4,5,6-pentakisphosphate + ADP</text>
        <dbReference type="Rhea" id="RHEA:37459"/>
        <dbReference type="ChEBI" id="CHEBI:30616"/>
        <dbReference type="ChEBI" id="CHEBI:58130"/>
        <dbReference type="ChEBI" id="CHEBI:74946"/>
        <dbReference type="ChEBI" id="CHEBI:456216"/>
        <dbReference type="EC" id="2.7.4.24"/>
    </reaction>
    <physiologicalReaction direction="left-to-right" evidence="12">
        <dbReference type="Rhea" id="RHEA:37460"/>
    </physiologicalReaction>
</comment>
<dbReference type="Pfam" id="PF00328">
    <property type="entry name" value="His_Phos_2"/>
    <property type="match status" value="1"/>
</dbReference>
<evidence type="ECO:0000256" key="10">
    <source>
        <dbReference type="ARBA" id="ARBA00023212"/>
    </source>
</evidence>
<name>A0AAD9Z593_9LECA</name>
<dbReference type="InterPro" id="IPR029033">
    <property type="entry name" value="His_PPase_superfam"/>
</dbReference>
<dbReference type="GO" id="GO:0033857">
    <property type="term" value="F:5-diphosphoinositol pentakisphosphate 1-kinase activity"/>
    <property type="evidence" value="ECO:0007669"/>
    <property type="project" value="TreeGrafter"/>
</dbReference>
<feature type="domain" description="VIP1 N-terminal" evidence="17">
    <location>
        <begin position="231"/>
        <end position="319"/>
    </location>
</feature>
<dbReference type="EC" id="2.7.4.24" evidence="3 14"/>
<feature type="region of interest" description="Disordered" evidence="15">
    <location>
        <begin position="96"/>
        <end position="138"/>
    </location>
</feature>
<keyword evidence="7 14" id="KW-0547">Nucleotide-binding</keyword>
<feature type="compositionally biased region" description="Basic and acidic residues" evidence="15">
    <location>
        <begin position="1152"/>
        <end position="1162"/>
    </location>
</feature>
<feature type="compositionally biased region" description="Basic and acidic residues" evidence="15">
    <location>
        <begin position="1403"/>
        <end position="1421"/>
    </location>
</feature>
<evidence type="ECO:0000256" key="11">
    <source>
        <dbReference type="ARBA" id="ARBA00033696"/>
    </source>
</evidence>
<accession>A0AAD9Z593</accession>
<dbReference type="PANTHER" id="PTHR12750:SF9">
    <property type="entry name" value="INOSITOL HEXAKISPHOSPHATE AND DIPHOSPHOINOSITOL-PENTAKISPHOSPHATE KINASE"/>
    <property type="match status" value="1"/>
</dbReference>
<evidence type="ECO:0000256" key="2">
    <source>
        <dbReference type="ARBA" id="ARBA00005609"/>
    </source>
</evidence>
<keyword evidence="4 14" id="KW-0963">Cytoplasm</keyword>
<dbReference type="FunFam" id="3.40.50.11950:FF:000002">
    <property type="entry name" value="Inositol hexakisphosphate and diphosphoinositol-pentakisphosphate kinase"/>
    <property type="match status" value="1"/>
</dbReference>
<evidence type="ECO:0000313" key="18">
    <source>
        <dbReference type="EMBL" id="KAK3171754.1"/>
    </source>
</evidence>
<evidence type="ECO:0000256" key="5">
    <source>
        <dbReference type="ARBA" id="ARBA00022553"/>
    </source>
</evidence>
<dbReference type="SUPFAM" id="SSF56059">
    <property type="entry name" value="Glutathione synthetase ATP-binding domain-like"/>
    <property type="match status" value="1"/>
</dbReference>
<evidence type="ECO:0000256" key="7">
    <source>
        <dbReference type="ARBA" id="ARBA00022741"/>
    </source>
</evidence>
<dbReference type="GO" id="GO:0052723">
    <property type="term" value="F:inositol hexakisphosphate 1-kinase activity"/>
    <property type="evidence" value="ECO:0007669"/>
    <property type="project" value="UniProtKB-ARBA"/>
</dbReference>
<feature type="domain" description="ATP-grasp fold RimK-type" evidence="16">
    <location>
        <begin position="458"/>
        <end position="550"/>
    </location>
</feature>
<evidence type="ECO:0000256" key="13">
    <source>
        <dbReference type="ARBA" id="ARBA00071668"/>
    </source>
</evidence>
<evidence type="ECO:0000256" key="8">
    <source>
        <dbReference type="ARBA" id="ARBA00022777"/>
    </source>
</evidence>
<gene>
    <name evidence="18" type="ORF">OEA41_003838</name>
</gene>
<comment type="caution">
    <text evidence="18">The sequence shown here is derived from an EMBL/GenBank/DDBJ whole genome shotgun (WGS) entry which is preliminary data.</text>
</comment>
<dbReference type="Pfam" id="PF08443">
    <property type="entry name" value="RimK"/>
    <property type="match status" value="1"/>
</dbReference>
<feature type="compositionally biased region" description="Basic and acidic residues" evidence="15">
    <location>
        <begin position="1"/>
        <end position="11"/>
    </location>
</feature>